<accession>A0A4S8J3U1</accession>
<gene>
    <name evidence="2" type="ORF">C4D60_Mb11t03140</name>
</gene>
<dbReference type="Proteomes" id="UP000317650">
    <property type="component" value="Chromosome 11"/>
</dbReference>
<dbReference type="PANTHER" id="PTHR12829">
    <property type="entry name" value="N6-ADENOSINE-METHYLTRANSFERASE"/>
    <property type="match status" value="1"/>
</dbReference>
<dbReference type="GO" id="GO:0008168">
    <property type="term" value="F:methyltransferase activity"/>
    <property type="evidence" value="ECO:0007669"/>
    <property type="project" value="TreeGrafter"/>
</dbReference>
<dbReference type="PANTHER" id="PTHR12829:SF2">
    <property type="entry name" value="N6-ADENOSINE-METHYLTRANSFERASE MT-A70-LIKE"/>
    <property type="match status" value="1"/>
</dbReference>
<feature type="region of interest" description="Disordered" evidence="1">
    <location>
        <begin position="224"/>
        <end position="254"/>
    </location>
</feature>
<dbReference type="EMBL" id="PYDT01000007">
    <property type="protein sequence ID" value="THU55112.1"/>
    <property type="molecule type" value="Genomic_DNA"/>
</dbReference>
<proteinExistence type="predicted"/>
<comment type="caution">
    <text evidence="2">The sequence shown here is derived from an EMBL/GenBank/DDBJ whole genome shotgun (WGS) entry which is preliminary data.</text>
</comment>
<reference evidence="2 3" key="1">
    <citation type="journal article" date="2019" name="Nat. Plants">
        <title>Genome sequencing of Musa balbisiana reveals subgenome evolution and function divergence in polyploid bananas.</title>
        <authorList>
            <person name="Yao X."/>
        </authorList>
    </citation>
    <scope>NUCLEOTIDE SEQUENCE [LARGE SCALE GENOMIC DNA]</scope>
    <source>
        <strain evidence="3">cv. DH-PKW</strain>
        <tissue evidence="2">Leaves</tissue>
    </source>
</reference>
<organism evidence="2 3">
    <name type="scientific">Musa balbisiana</name>
    <name type="common">Banana</name>
    <dbReference type="NCBI Taxonomy" id="52838"/>
    <lineage>
        <taxon>Eukaryota</taxon>
        <taxon>Viridiplantae</taxon>
        <taxon>Streptophyta</taxon>
        <taxon>Embryophyta</taxon>
        <taxon>Tracheophyta</taxon>
        <taxon>Spermatophyta</taxon>
        <taxon>Magnoliopsida</taxon>
        <taxon>Liliopsida</taxon>
        <taxon>Zingiberales</taxon>
        <taxon>Musaceae</taxon>
        <taxon>Musa</taxon>
    </lineage>
</organism>
<dbReference type="AlphaFoldDB" id="A0A4S8J3U1"/>
<protein>
    <submittedName>
        <fullName evidence="2">Uncharacterized protein</fullName>
    </submittedName>
</protein>
<dbReference type="GO" id="GO:0036396">
    <property type="term" value="C:RNA N6-methyladenosine methyltransferase complex"/>
    <property type="evidence" value="ECO:0007669"/>
    <property type="project" value="TreeGrafter"/>
</dbReference>
<dbReference type="GO" id="GO:0005634">
    <property type="term" value="C:nucleus"/>
    <property type="evidence" value="ECO:0007669"/>
    <property type="project" value="TreeGrafter"/>
</dbReference>
<evidence type="ECO:0000313" key="2">
    <source>
        <dbReference type="EMBL" id="THU55112.1"/>
    </source>
</evidence>
<evidence type="ECO:0000313" key="3">
    <source>
        <dbReference type="Proteomes" id="UP000317650"/>
    </source>
</evidence>
<keyword evidence="3" id="KW-1185">Reference proteome</keyword>
<name>A0A4S8J3U1_MUSBA</name>
<dbReference type="STRING" id="52838.A0A4S8J3U1"/>
<sequence>MEPPTDGDGEGDDVAAVTEMRHQMEGVIASRRQSQQDLLASLHSLVPDIASSLDVSLRVISAFNRRPFSPTLIPSPSTEPSSDHHSVNPRRRHLPDTCTLPRTRRKPSPPSSGADGGASSGGDLLSVVRTMVAVCLLEFVPFTEIDSAALLRRLVNDQSSATPSEKAALADLGGDLGPISAIEMALRRIAEESGGVQLEEFTVNGKSVLMIWSINRNKLLKELPESSSQGQQPPLRHISTERNSSKGNYQAQGPNMAGVDSTSMMMASSSLDMWMGPPDAHLAGIPHLFPGSGGPPSLAGGGPRAMGLMGLAPLQRPFIGSGNTPGGPNPAMLKQGTEEDDLNDLDALLNKKTFKEMQLSKAGEELLELIHRPTAKEAAAAAKARIIHLKFITASFITIDSP</sequence>
<evidence type="ECO:0000256" key="1">
    <source>
        <dbReference type="SAM" id="MobiDB-lite"/>
    </source>
</evidence>
<feature type="region of interest" description="Disordered" evidence="1">
    <location>
        <begin position="68"/>
        <end position="120"/>
    </location>
</feature>